<dbReference type="InterPro" id="IPR011006">
    <property type="entry name" value="CheY-like_superfamily"/>
</dbReference>
<feature type="modified residue" description="4-aspartylphosphate" evidence="8">
    <location>
        <position position="1389"/>
    </location>
</feature>
<dbReference type="PROSITE" id="PS50109">
    <property type="entry name" value="HIS_KIN"/>
    <property type="match status" value="1"/>
</dbReference>
<evidence type="ECO:0000259" key="12">
    <source>
        <dbReference type="PROSITE" id="PS50851"/>
    </source>
</evidence>
<dbReference type="RefSeq" id="WP_005018771.1">
    <property type="nucleotide sequence ID" value="NZ_ACVR01000066.1"/>
</dbReference>
<dbReference type="EC" id="2.7.13.3" evidence="2"/>
<dbReference type="SMART" id="SM00073">
    <property type="entry name" value="HPT"/>
    <property type="match status" value="4"/>
</dbReference>
<comment type="caution">
    <text evidence="14">The sequence shown here is derived from an EMBL/GenBank/DDBJ whole genome shotgun (WGS) entry which is preliminary data.</text>
</comment>
<feature type="domain" description="HPt" evidence="13">
    <location>
        <begin position="197"/>
        <end position="300"/>
    </location>
</feature>
<dbReference type="InterPro" id="IPR003594">
    <property type="entry name" value="HATPase_dom"/>
</dbReference>
<feature type="domain" description="HPt" evidence="13">
    <location>
        <begin position="508"/>
        <end position="615"/>
    </location>
</feature>
<dbReference type="CDD" id="cd00088">
    <property type="entry name" value="HPT"/>
    <property type="match status" value="4"/>
</dbReference>
<evidence type="ECO:0000259" key="13">
    <source>
        <dbReference type="PROSITE" id="PS50894"/>
    </source>
</evidence>
<dbReference type="InterPro" id="IPR008207">
    <property type="entry name" value="Sig_transdc_His_kin_Hpt_dom"/>
</dbReference>
<dbReference type="Pfam" id="PF02518">
    <property type="entry name" value="HATPase_c"/>
    <property type="match status" value="1"/>
</dbReference>
<protein>
    <recommendedName>
        <fullName evidence="2">histidine kinase</fullName>
        <ecNumber evidence="2">2.7.13.3</ecNumber>
    </recommendedName>
</protein>
<dbReference type="InterPro" id="IPR001789">
    <property type="entry name" value="Sig_transdc_resp-reg_receiver"/>
</dbReference>
<dbReference type="PANTHER" id="PTHR43395">
    <property type="entry name" value="SENSOR HISTIDINE KINASE CHEA"/>
    <property type="match status" value="1"/>
</dbReference>
<dbReference type="InterPro" id="IPR036890">
    <property type="entry name" value="HATPase_C_sf"/>
</dbReference>
<dbReference type="Gene3D" id="3.30.565.10">
    <property type="entry name" value="Histidine kinase-like ATPase, C-terminal domain"/>
    <property type="match status" value="1"/>
</dbReference>
<reference evidence="14 15" key="1">
    <citation type="submission" date="2009-07" db="EMBL/GenBank/DDBJ databases">
        <authorList>
            <person name="Madupu R."/>
            <person name="Durkin A.S."/>
            <person name="Torralba M."/>
            <person name="Methe B."/>
            <person name="Sutton G.G."/>
            <person name="Strausberg R.L."/>
            <person name="Nelson K.E."/>
        </authorList>
    </citation>
    <scope>NUCLEOTIDE SEQUENCE [LARGE SCALE GENOMIC DNA]</scope>
    <source>
        <strain evidence="14 15">SK82</strain>
    </source>
</reference>
<dbReference type="PRINTS" id="PR00344">
    <property type="entry name" value="BCTRLSENSOR"/>
</dbReference>
<feature type="modified residue" description="Phosphohistidine" evidence="7">
    <location>
        <position position="66"/>
    </location>
</feature>
<keyword evidence="4" id="KW-0808">Transferase</keyword>
<dbReference type="SUPFAM" id="SSF55874">
    <property type="entry name" value="ATPase domain of HSP90 chaperone/DNA topoisomerase II/histidine kinase"/>
    <property type="match status" value="1"/>
</dbReference>
<evidence type="ECO:0000256" key="9">
    <source>
        <dbReference type="SAM" id="Coils"/>
    </source>
</evidence>
<evidence type="ECO:0000313" key="15">
    <source>
        <dbReference type="Proteomes" id="UP000018419"/>
    </source>
</evidence>
<feature type="domain" description="CheW-like" evidence="12">
    <location>
        <begin position="1177"/>
        <end position="1318"/>
    </location>
</feature>
<accession>A0ABP2GKD8</accession>
<proteinExistence type="predicted"/>
<dbReference type="InterPro" id="IPR004105">
    <property type="entry name" value="CheA-like_dim"/>
</dbReference>
<dbReference type="CDD" id="cd16916">
    <property type="entry name" value="HATPase_CheA-like"/>
    <property type="match status" value="1"/>
</dbReference>
<dbReference type="InterPro" id="IPR051315">
    <property type="entry name" value="Bact_Chemotaxis_CheA"/>
</dbReference>
<feature type="modified residue" description="Phosphohistidine" evidence="7">
    <location>
        <position position="555"/>
    </location>
</feature>
<feature type="domain" description="HPt" evidence="13">
    <location>
        <begin position="19"/>
        <end position="122"/>
    </location>
</feature>
<keyword evidence="15" id="KW-1185">Reference proteome</keyword>
<dbReference type="PANTHER" id="PTHR43395:SF8">
    <property type="entry name" value="HISTIDINE KINASE"/>
    <property type="match status" value="1"/>
</dbReference>
<name>A0ABP2GKD8_ACIRA</name>
<dbReference type="Pfam" id="PF00072">
    <property type="entry name" value="Response_reg"/>
    <property type="match status" value="1"/>
</dbReference>
<dbReference type="SMART" id="SM00448">
    <property type="entry name" value="REC"/>
    <property type="match status" value="1"/>
</dbReference>
<keyword evidence="5" id="KW-0418">Kinase</keyword>
<dbReference type="InterPro" id="IPR005467">
    <property type="entry name" value="His_kinase_dom"/>
</dbReference>
<dbReference type="SUPFAM" id="SSF47226">
    <property type="entry name" value="Histidine-containing phosphotransfer domain, HPT domain"/>
    <property type="match status" value="4"/>
</dbReference>
<dbReference type="CDD" id="cd17546">
    <property type="entry name" value="REC_hyHK_CKI1_RcsC-like"/>
    <property type="match status" value="1"/>
</dbReference>
<dbReference type="SMART" id="SM01231">
    <property type="entry name" value="H-kinase_dim"/>
    <property type="match status" value="1"/>
</dbReference>
<dbReference type="PROSITE" id="PS50851">
    <property type="entry name" value="CHEW"/>
    <property type="match status" value="1"/>
</dbReference>
<feature type="modified residue" description="Phosphohistidine" evidence="7">
    <location>
        <position position="240"/>
    </location>
</feature>
<evidence type="ECO:0000313" key="14">
    <source>
        <dbReference type="EMBL" id="EET81635.1"/>
    </source>
</evidence>
<feature type="modified residue" description="Phosphohistidine" evidence="7">
    <location>
        <position position="730"/>
    </location>
</feature>
<dbReference type="InterPro" id="IPR036061">
    <property type="entry name" value="CheW-like_dom_sf"/>
</dbReference>
<feature type="domain" description="HPt" evidence="13">
    <location>
        <begin position="683"/>
        <end position="801"/>
    </location>
</feature>
<keyword evidence="6" id="KW-0902">Two-component regulatory system</keyword>
<dbReference type="EMBL" id="ACVR01000066">
    <property type="protein sequence ID" value="EET81635.1"/>
    <property type="molecule type" value="Genomic_DNA"/>
</dbReference>
<evidence type="ECO:0000259" key="11">
    <source>
        <dbReference type="PROSITE" id="PS50110"/>
    </source>
</evidence>
<evidence type="ECO:0000259" key="10">
    <source>
        <dbReference type="PROSITE" id="PS50109"/>
    </source>
</evidence>
<dbReference type="SUPFAM" id="SSF50341">
    <property type="entry name" value="CheW-like"/>
    <property type="match status" value="1"/>
</dbReference>
<organism evidence="14 15">
    <name type="scientific">Acinetobacter radioresistens SK82</name>
    <dbReference type="NCBI Taxonomy" id="596318"/>
    <lineage>
        <taxon>Bacteria</taxon>
        <taxon>Pseudomonadati</taxon>
        <taxon>Pseudomonadota</taxon>
        <taxon>Gammaproteobacteria</taxon>
        <taxon>Moraxellales</taxon>
        <taxon>Moraxellaceae</taxon>
        <taxon>Acinetobacter</taxon>
    </lineage>
</organism>
<evidence type="ECO:0000256" key="1">
    <source>
        <dbReference type="ARBA" id="ARBA00000085"/>
    </source>
</evidence>
<dbReference type="PROSITE" id="PS50894">
    <property type="entry name" value="HPT"/>
    <property type="match status" value="4"/>
</dbReference>
<dbReference type="Pfam" id="PF01627">
    <property type="entry name" value="Hpt"/>
    <property type="match status" value="4"/>
</dbReference>
<sequence>MKQILKDLIGTTTLPEDSYLDQDAEILEIFVEELEEIFTDLDVLIQQWIQQPEQQDKLTSIRRYFHTLKGSGRMVGAKSSGELAWTVEDLLNRIIAKTQAFTPAISRYVELVFKIYKYKLFYNFQNSQPHAIDLRPLVLIGQQLQQQGSLEPALEELLELSWTLCSPETVTGLELVEHTAETLPPLGVEKLEIHEEFDSLTAETLAIFLEESEEHLATIDEFLNNNEQGSNYNALIRALHTLRGSSAMAQVEHIFEASSKVENLFKTMLQDELVSTSNETALLTHYAEFVRDYLYILKQECNIEQLEQVYQTFNHAWENYGFHQEPVDDLVNPQGLVSRLLELEINQLLDAEFEFDQRVRTEYPEYLQLLVQQAQELVEHTRNRASQGVYDFTLELLQSYQQLLAKPQLLNLDYAYELYTQAHQQLIYLFDTLAAGQRVSLSPAHQSLLEELSAFVQQEIEQVEELSTVTEPFKAPVDVAVLEHTFNLGELSARIAADKALMHSEHSNQVADADLRDIFLEEAEELLAGMDSDLNSWTKESGQVTALNNLMRYLHTLKGGANMVQATHMGLIAHELESIYQRIINGQVQVSTVLMSIIRLVQDELAERIQILREQQIDYPAPATIEILKNIESISTGVLVTTAEPKVAEEKLSESSQNIESDIADCTLADAEIAEHSEELQTDEQVRSIVEEVFLEEAEELLQTAHNLLDQWVEERSNRSLLLQLQRNAHSLKGGARMAELEPVAVIAYALENTFEQFGLHNLTTSVYDPLLHTALRWLENAIFKEQYENFDSLKHSLDSIQFTEIPAQLINQIPADNIVADSSLFEFVHGDGTEPPSMMGEWDNTERTENNEMIRISADLVEKMIDLAGENSINRSRVEMDVGQVGSILSDMELAIQRLADQLRRMEGELESQIIAKHGTENSRYSDFDPLEMDQYSSLNQLSKSLAESASDLLDFKTTLSEKIRDTEGLLLQQSRIQAEIQENLMRTRLVPFSRLLPRLQRIARQTSSALNRPAELVVQNTEGELDRNILERLVTPLEHMLRNAIDHGIETIEQRLKQGKPESGRIELNINRQGTDVIITFTDDGQGINLEKLKNKALERGLIGAEQKLEAEELAQLIFHPGLSTAVEITQISGRGVGLDVVQSSIKAMGGHVTVESVQGQGTTFTIRVPTTVAISDALMVKAGDQQYAVPLAQIERIVRISPSMLEDYFAGKEDTFRIDNMYYKLRYLSEFVANQSLPRLTGIVHSLPVLLIKGSSGQTVALLVDQLVGSRAQIVVKPVGQQLASVGAVAGATILGDGQVCLILDGQYIARQVQSSLRVKEVKESRELHRFNDERRLIMIVDDSVTVRKVTSRLLERQGYDVVTAKDGVEAIEQLESIKPDLMLLDIEMPRMDGFEVTNLVRHHDVHRNMPIIMITSRTGEKHRERAFALGATQYMGKPFQEADLLANIEALLEVMV</sequence>
<dbReference type="Gene3D" id="3.40.50.2300">
    <property type="match status" value="1"/>
</dbReference>
<evidence type="ECO:0000256" key="7">
    <source>
        <dbReference type="PROSITE-ProRule" id="PRU00110"/>
    </source>
</evidence>
<dbReference type="Gene3D" id="2.30.30.40">
    <property type="entry name" value="SH3 Domains"/>
    <property type="match status" value="1"/>
</dbReference>
<evidence type="ECO:0000256" key="5">
    <source>
        <dbReference type="ARBA" id="ARBA00022777"/>
    </source>
</evidence>
<keyword evidence="3 8" id="KW-0597">Phosphoprotein</keyword>
<dbReference type="SMART" id="SM00260">
    <property type="entry name" value="CheW"/>
    <property type="match status" value="1"/>
</dbReference>
<keyword evidence="9" id="KW-0175">Coiled coil</keyword>
<feature type="coiled-coil region" evidence="9">
    <location>
        <begin position="890"/>
        <end position="917"/>
    </location>
</feature>
<evidence type="ECO:0000256" key="3">
    <source>
        <dbReference type="ARBA" id="ARBA00022553"/>
    </source>
</evidence>
<comment type="catalytic activity">
    <reaction evidence="1">
        <text>ATP + protein L-histidine = ADP + protein N-phospho-L-histidine.</text>
        <dbReference type="EC" id="2.7.13.3"/>
    </reaction>
</comment>
<dbReference type="InterPro" id="IPR004358">
    <property type="entry name" value="Sig_transdc_His_kin-like_C"/>
</dbReference>
<feature type="domain" description="Response regulatory" evidence="11">
    <location>
        <begin position="1340"/>
        <end position="1456"/>
    </location>
</feature>
<evidence type="ECO:0000256" key="6">
    <source>
        <dbReference type="ARBA" id="ARBA00023012"/>
    </source>
</evidence>
<dbReference type="Proteomes" id="UP000018419">
    <property type="component" value="Unassembled WGS sequence"/>
</dbReference>
<feature type="domain" description="Histidine kinase" evidence="10">
    <location>
        <begin position="942"/>
        <end position="1175"/>
    </location>
</feature>
<dbReference type="SUPFAM" id="SSF52172">
    <property type="entry name" value="CheY-like"/>
    <property type="match status" value="1"/>
</dbReference>
<dbReference type="InterPro" id="IPR002545">
    <property type="entry name" value="CheW-lke_dom"/>
</dbReference>
<dbReference type="SMART" id="SM00387">
    <property type="entry name" value="HATPase_c"/>
    <property type="match status" value="1"/>
</dbReference>
<dbReference type="PROSITE" id="PS50110">
    <property type="entry name" value="RESPONSE_REGULATORY"/>
    <property type="match status" value="1"/>
</dbReference>
<evidence type="ECO:0000256" key="8">
    <source>
        <dbReference type="PROSITE-ProRule" id="PRU00169"/>
    </source>
</evidence>
<gene>
    <name evidence="14" type="ORF">ACIRA0001_0472</name>
</gene>
<dbReference type="Pfam" id="PF01584">
    <property type="entry name" value="CheW"/>
    <property type="match status" value="1"/>
</dbReference>
<evidence type="ECO:0000256" key="4">
    <source>
        <dbReference type="ARBA" id="ARBA00022679"/>
    </source>
</evidence>
<evidence type="ECO:0000256" key="2">
    <source>
        <dbReference type="ARBA" id="ARBA00012438"/>
    </source>
</evidence>
<dbReference type="InterPro" id="IPR036641">
    <property type="entry name" value="HPT_dom_sf"/>
</dbReference>
<dbReference type="Gene3D" id="1.20.120.160">
    <property type="entry name" value="HPT domain"/>
    <property type="match status" value="4"/>
</dbReference>